<dbReference type="Proteomes" id="UP000249467">
    <property type="component" value="Unassembled WGS sequence"/>
</dbReference>
<evidence type="ECO:0000313" key="2">
    <source>
        <dbReference type="EMBL" id="PZO42660.1"/>
    </source>
</evidence>
<dbReference type="AlphaFoldDB" id="A0A2W4WDV2"/>
<protein>
    <submittedName>
        <fullName evidence="2">Uncharacterized protein</fullName>
    </submittedName>
</protein>
<sequence length="232" mass="25869">MIGQSKPKQPEVLQLDDCLDNRLVVIPSAPERLDEMDDATKLLANLPEEYNPSLQKPPKGRRSLLRWSIYSLLGLGIVGLFLPFFLNELTGGCANKARSSEGKTYVGTMNRGQQAFWTENRTFGKSIPVLELGIQEETSNYKYEVQSFNFVSYQYAIPKNDKAKSFVGAVFVLPEHSQEDIQTVNKTQSVKQQLATFTILCESPKTGVKTKLPKPFLNNGKPTCAEGTAFVN</sequence>
<comment type="caution">
    <text evidence="2">The sequence shown here is derived from an EMBL/GenBank/DDBJ whole genome shotgun (WGS) entry which is preliminary data.</text>
</comment>
<dbReference type="Pfam" id="PF16734">
    <property type="entry name" value="Pilin_GH"/>
    <property type="match status" value="1"/>
</dbReference>
<evidence type="ECO:0000313" key="3">
    <source>
        <dbReference type="Proteomes" id="UP000249467"/>
    </source>
</evidence>
<dbReference type="EMBL" id="QBML01000006">
    <property type="protein sequence ID" value="PZO42660.1"/>
    <property type="molecule type" value="Genomic_DNA"/>
</dbReference>
<keyword evidence="1" id="KW-0472">Membrane</keyword>
<keyword evidence="1" id="KW-0812">Transmembrane</keyword>
<dbReference type="InterPro" id="IPR031975">
    <property type="entry name" value="Pilin_GH"/>
</dbReference>
<reference evidence="2 3" key="2">
    <citation type="submission" date="2018-06" db="EMBL/GenBank/DDBJ databases">
        <title>Metagenomic assembly of (sub)arctic Cyanobacteria and their associated microbiome from non-axenic cultures.</title>
        <authorList>
            <person name="Baurain D."/>
        </authorList>
    </citation>
    <scope>NUCLEOTIDE SEQUENCE [LARGE SCALE GENOMIC DNA]</scope>
    <source>
        <strain evidence="2">ULC066bin1</strain>
    </source>
</reference>
<gene>
    <name evidence="2" type="ORF">DCF19_06360</name>
</gene>
<accession>A0A2W4WDV2</accession>
<reference evidence="2 3" key="1">
    <citation type="submission" date="2018-04" db="EMBL/GenBank/DDBJ databases">
        <authorList>
            <person name="Go L.Y."/>
            <person name="Mitchell J.A."/>
        </authorList>
    </citation>
    <scope>NUCLEOTIDE SEQUENCE [LARGE SCALE GENOMIC DNA]</scope>
    <source>
        <strain evidence="2">ULC066bin1</strain>
    </source>
</reference>
<evidence type="ECO:0000256" key="1">
    <source>
        <dbReference type="SAM" id="Phobius"/>
    </source>
</evidence>
<keyword evidence="1" id="KW-1133">Transmembrane helix</keyword>
<proteinExistence type="predicted"/>
<name>A0A2W4WDV2_9CYAN</name>
<feature type="transmembrane region" description="Helical" evidence="1">
    <location>
        <begin position="64"/>
        <end position="86"/>
    </location>
</feature>
<organism evidence="2 3">
    <name type="scientific">Pseudanabaena frigida</name>
    <dbReference type="NCBI Taxonomy" id="945775"/>
    <lineage>
        <taxon>Bacteria</taxon>
        <taxon>Bacillati</taxon>
        <taxon>Cyanobacteriota</taxon>
        <taxon>Cyanophyceae</taxon>
        <taxon>Pseudanabaenales</taxon>
        <taxon>Pseudanabaenaceae</taxon>
        <taxon>Pseudanabaena</taxon>
    </lineage>
</organism>